<dbReference type="EC" id="2.1.1.298" evidence="4"/>
<dbReference type="InterPro" id="IPR007848">
    <property type="entry name" value="Small_mtfrase_dom"/>
</dbReference>
<comment type="caution">
    <text evidence="6">The sequence shown here is derived from an EMBL/GenBank/DDBJ whole genome shotgun (WGS) entry which is preliminary data.</text>
</comment>
<reference evidence="6 7" key="1">
    <citation type="submission" date="2015-03" db="EMBL/GenBank/DDBJ databases">
        <title>Genome sequence of Pseudoalteromonas aurantia.</title>
        <authorList>
            <person name="Xie B.-B."/>
            <person name="Rong J.-C."/>
            <person name="Qin Q.-L."/>
            <person name="Zhang Y.-Z."/>
        </authorList>
    </citation>
    <scope>NUCLEOTIDE SEQUENCE [LARGE SCALE GENOMIC DNA]</scope>
    <source>
        <strain evidence="6 7">208</strain>
    </source>
</reference>
<dbReference type="InterPro" id="IPR017127">
    <property type="entry name" value="Ribosome_uL3_MTase"/>
</dbReference>
<protein>
    <recommendedName>
        <fullName evidence="4">Ribosomal protein uL3 glutamine methyltransferase</fullName>
        <shortName evidence="4">uL3 MTase</shortName>
        <ecNumber evidence="4">2.1.1.298</ecNumber>
    </recommendedName>
    <alternativeName>
        <fullName evidence="4">N5-glutamine methyltransferase PrmB</fullName>
    </alternativeName>
</protein>
<dbReference type="NCBIfam" id="TIGR03533">
    <property type="entry name" value="L3_gln_methyl"/>
    <property type="match status" value="1"/>
</dbReference>
<accession>A0ABR9E8M3</accession>
<dbReference type="SUPFAM" id="SSF53335">
    <property type="entry name" value="S-adenosyl-L-methionine-dependent methyltransferases"/>
    <property type="match status" value="1"/>
</dbReference>
<dbReference type="CDD" id="cd02440">
    <property type="entry name" value="AdoMet_MTases"/>
    <property type="match status" value="1"/>
</dbReference>
<evidence type="ECO:0000259" key="5">
    <source>
        <dbReference type="Pfam" id="PF05175"/>
    </source>
</evidence>
<comment type="catalytic activity">
    <reaction evidence="4">
        <text>L-glutaminyl-[ribosomal protein uL3] + S-adenosyl-L-methionine = N(5)-methyl-L-glutaminyl-[ribosomal protein uL3] + S-adenosyl-L-homocysteine + H(+)</text>
        <dbReference type="Rhea" id="RHEA:45020"/>
        <dbReference type="Rhea" id="RHEA-COMP:11063"/>
        <dbReference type="Rhea" id="RHEA-COMP:11064"/>
        <dbReference type="ChEBI" id="CHEBI:15378"/>
        <dbReference type="ChEBI" id="CHEBI:30011"/>
        <dbReference type="ChEBI" id="CHEBI:57856"/>
        <dbReference type="ChEBI" id="CHEBI:59789"/>
        <dbReference type="ChEBI" id="CHEBI:61891"/>
        <dbReference type="EC" id="2.1.1.298"/>
    </reaction>
</comment>
<dbReference type="PROSITE" id="PS00092">
    <property type="entry name" value="N6_MTASE"/>
    <property type="match status" value="1"/>
</dbReference>
<comment type="function">
    <text evidence="4">Methylates ribosomal protein uL3 on a specific glutamine residue.</text>
</comment>
<keyword evidence="1 4" id="KW-0489">Methyltransferase</keyword>
<keyword evidence="3 4" id="KW-0949">S-adenosyl-L-methionine</keyword>
<dbReference type="Gene3D" id="3.40.50.150">
    <property type="entry name" value="Vaccinia Virus protein VP39"/>
    <property type="match status" value="1"/>
</dbReference>
<keyword evidence="7" id="KW-1185">Reference proteome</keyword>
<dbReference type="NCBIfam" id="TIGR00536">
    <property type="entry name" value="hemK_fam"/>
    <property type="match status" value="1"/>
</dbReference>
<evidence type="ECO:0000256" key="2">
    <source>
        <dbReference type="ARBA" id="ARBA00022679"/>
    </source>
</evidence>
<sequence length="313" mass="35378">MVMSELQITEKIAEEAYNELLTIQDWLRWTTSQFVSHGLFFGHGTDNAWDEAVSLVLPILNLPLDAPTELMQAKLTRTEKVRLMSYIFARIDDRTPVPYLTNQAWFAGLPFYVDERVLIPRSPFAELIDARFAPWLPESQPVTRILDMCTGSACIAIALANKFENAQVDAVDISYDALEVADINICEHMLHDRVYGIQSDVFSGVPNQKYDLIVANPPYVDAEDMEDLPDEFHHEPELGLSSGDDGLDVTRTILLEAAEHLTDDGLLFVEVGNSMVHMDALYPEAPFTWLEFERGGLGVFMISKQQLVEYFNN</sequence>
<evidence type="ECO:0000313" key="6">
    <source>
        <dbReference type="EMBL" id="MBE0367330.1"/>
    </source>
</evidence>
<keyword evidence="2 4" id="KW-0808">Transferase</keyword>
<organism evidence="6 7">
    <name type="scientific">Pseudoalteromonas aurantia 208</name>
    <dbReference type="NCBI Taxonomy" id="1314867"/>
    <lineage>
        <taxon>Bacteria</taxon>
        <taxon>Pseudomonadati</taxon>
        <taxon>Pseudomonadota</taxon>
        <taxon>Gammaproteobacteria</taxon>
        <taxon>Alteromonadales</taxon>
        <taxon>Pseudoalteromonadaceae</taxon>
        <taxon>Pseudoalteromonas</taxon>
    </lineage>
</organism>
<dbReference type="PIRSF" id="PIRSF037167">
    <property type="entry name" value="Mtase_YfcB_prd"/>
    <property type="match status" value="1"/>
</dbReference>
<name>A0ABR9E8M3_9GAMM</name>
<evidence type="ECO:0000256" key="3">
    <source>
        <dbReference type="ARBA" id="ARBA00022691"/>
    </source>
</evidence>
<dbReference type="PANTHER" id="PTHR47806">
    <property type="entry name" value="50S RIBOSOMAL PROTEIN L3 GLUTAMINE METHYLTRANSFERASE"/>
    <property type="match status" value="1"/>
</dbReference>
<dbReference type="Proteomes" id="UP000615755">
    <property type="component" value="Unassembled WGS sequence"/>
</dbReference>
<dbReference type="InterPro" id="IPR029063">
    <property type="entry name" value="SAM-dependent_MTases_sf"/>
</dbReference>
<proteinExistence type="inferred from homology"/>
<feature type="domain" description="Methyltransferase small" evidence="5">
    <location>
        <begin position="141"/>
        <end position="225"/>
    </location>
</feature>
<dbReference type="Pfam" id="PF05175">
    <property type="entry name" value="MTS"/>
    <property type="match status" value="1"/>
</dbReference>
<evidence type="ECO:0000256" key="1">
    <source>
        <dbReference type="ARBA" id="ARBA00022603"/>
    </source>
</evidence>
<gene>
    <name evidence="4 6" type="primary">prmB</name>
    <name evidence="6" type="ORF">PAUR_a0675</name>
</gene>
<dbReference type="PANTHER" id="PTHR47806:SF1">
    <property type="entry name" value="RIBOSOMAL PROTEIN UL3 GLUTAMINE METHYLTRANSFERASE"/>
    <property type="match status" value="1"/>
</dbReference>
<evidence type="ECO:0000256" key="4">
    <source>
        <dbReference type="HAMAP-Rule" id="MF_02125"/>
    </source>
</evidence>
<comment type="similarity">
    <text evidence="4">Belongs to the protein N5-glutamine methyltransferase family. PrmB subfamily.</text>
</comment>
<dbReference type="InterPro" id="IPR004556">
    <property type="entry name" value="HemK-like"/>
</dbReference>
<dbReference type="InterPro" id="IPR002052">
    <property type="entry name" value="DNA_methylase_N6_adenine_CS"/>
</dbReference>
<evidence type="ECO:0000313" key="7">
    <source>
        <dbReference type="Proteomes" id="UP000615755"/>
    </source>
</evidence>
<dbReference type="HAMAP" id="MF_02125">
    <property type="entry name" value="L3_methyltr_PrmB"/>
    <property type="match status" value="1"/>
</dbReference>
<dbReference type="EMBL" id="AQGV01000012">
    <property type="protein sequence ID" value="MBE0367330.1"/>
    <property type="molecule type" value="Genomic_DNA"/>
</dbReference>